<sequence length="56" mass="6766">MQKIYKNNGKRNHVMAPRPGIIKEDIKIDMEYPRNRNSDEFIEHRKHILDVLNFTT</sequence>
<dbReference type="EMBL" id="JACVDA010000010">
    <property type="protein sequence ID" value="MBK1468531.1"/>
    <property type="molecule type" value="Genomic_DNA"/>
</dbReference>
<organism evidence="1 2">
    <name type="scientific">Parvimonas parva</name>
    <dbReference type="NCBI Taxonomy" id="2769485"/>
    <lineage>
        <taxon>Bacteria</taxon>
        <taxon>Bacillati</taxon>
        <taxon>Bacillota</taxon>
        <taxon>Tissierellia</taxon>
        <taxon>Tissierellales</taxon>
        <taxon>Peptoniphilaceae</taxon>
        <taxon>Parvimonas</taxon>
    </lineage>
</organism>
<proteinExistence type="predicted"/>
<name>A0ABS1C8V7_9FIRM</name>
<comment type="caution">
    <text evidence="1">The sequence shown here is derived from an EMBL/GenBank/DDBJ whole genome shotgun (WGS) entry which is preliminary data.</text>
</comment>
<evidence type="ECO:0000313" key="2">
    <source>
        <dbReference type="Proteomes" id="UP000823123"/>
    </source>
</evidence>
<dbReference type="Proteomes" id="UP000823123">
    <property type="component" value="Unassembled WGS sequence"/>
</dbReference>
<protein>
    <submittedName>
        <fullName evidence="1">Uncharacterized protein</fullName>
    </submittedName>
</protein>
<accession>A0ABS1C8V7</accession>
<evidence type="ECO:0000313" key="1">
    <source>
        <dbReference type="EMBL" id="MBK1468531.1"/>
    </source>
</evidence>
<keyword evidence="2" id="KW-1185">Reference proteome</keyword>
<reference evidence="1 2" key="1">
    <citation type="submission" date="2020-09" db="EMBL/GenBank/DDBJ databases">
        <title>Parvimonas S3374 sp. nov.</title>
        <authorList>
            <person name="Buhl M."/>
        </authorList>
    </citation>
    <scope>NUCLEOTIDE SEQUENCE [LARGE SCALE GENOMIC DNA]</scope>
    <source>
        <strain evidence="1 2">S3374</strain>
    </source>
</reference>
<gene>
    <name evidence="1" type="ORF">IBJ83_04270</name>
</gene>